<dbReference type="Proteomes" id="UP000708208">
    <property type="component" value="Unassembled WGS sequence"/>
</dbReference>
<accession>A0A8J2NT70</accession>
<evidence type="ECO:0000313" key="1">
    <source>
        <dbReference type="EMBL" id="CAG7682197.1"/>
    </source>
</evidence>
<organism evidence="1 2">
    <name type="scientific">Allacma fusca</name>
    <dbReference type="NCBI Taxonomy" id="39272"/>
    <lineage>
        <taxon>Eukaryota</taxon>
        <taxon>Metazoa</taxon>
        <taxon>Ecdysozoa</taxon>
        <taxon>Arthropoda</taxon>
        <taxon>Hexapoda</taxon>
        <taxon>Collembola</taxon>
        <taxon>Symphypleona</taxon>
        <taxon>Sminthuridae</taxon>
        <taxon>Allacma</taxon>
    </lineage>
</organism>
<dbReference type="EMBL" id="CAJVCH010016922">
    <property type="protein sequence ID" value="CAG7682197.1"/>
    <property type="molecule type" value="Genomic_DNA"/>
</dbReference>
<dbReference type="OrthoDB" id="443318at2759"/>
<feature type="non-terminal residue" evidence="1">
    <location>
        <position position="1"/>
    </location>
</feature>
<dbReference type="Pfam" id="PF00450">
    <property type="entry name" value="Peptidase_S10"/>
    <property type="match status" value="1"/>
</dbReference>
<proteinExistence type="predicted"/>
<dbReference type="GO" id="GO:0004185">
    <property type="term" value="F:serine-type carboxypeptidase activity"/>
    <property type="evidence" value="ECO:0007669"/>
    <property type="project" value="InterPro"/>
</dbReference>
<sequence>EASNNVFQFRTQDAFANNAGEALKQFFTLFSEFQSIFYLAGEIYPASFIPYFQDTWKNRIEEENGKEGLQINSCSCQRTEPIDSVHNFEAN</sequence>
<dbReference type="GO" id="GO:0006508">
    <property type="term" value="P:proteolysis"/>
    <property type="evidence" value="ECO:0007669"/>
    <property type="project" value="InterPro"/>
</dbReference>
<evidence type="ECO:0000313" key="2">
    <source>
        <dbReference type="Proteomes" id="UP000708208"/>
    </source>
</evidence>
<reference evidence="1" key="1">
    <citation type="submission" date="2021-06" db="EMBL/GenBank/DDBJ databases">
        <authorList>
            <person name="Hodson N. C."/>
            <person name="Mongue J. A."/>
            <person name="Jaron S. K."/>
        </authorList>
    </citation>
    <scope>NUCLEOTIDE SEQUENCE</scope>
</reference>
<dbReference type="InterPro" id="IPR001563">
    <property type="entry name" value="Peptidase_S10"/>
</dbReference>
<dbReference type="AlphaFoldDB" id="A0A8J2NT70"/>
<keyword evidence="2" id="KW-1185">Reference proteome</keyword>
<name>A0A8J2NT70_9HEXA</name>
<gene>
    <name evidence="1" type="ORF">AFUS01_LOCUS2884</name>
</gene>
<protein>
    <submittedName>
        <fullName evidence="1">Uncharacterized protein</fullName>
    </submittedName>
</protein>
<comment type="caution">
    <text evidence="1">The sequence shown here is derived from an EMBL/GenBank/DDBJ whole genome shotgun (WGS) entry which is preliminary data.</text>
</comment>